<keyword evidence="7" id="KW-1185">Reference proteome</keyword>
<evidence type="ECO:0000259" key="5">
    <source>
        <dbReference type="PROSITE" id="PS50977"/>
    </source>
</evidence>
<organism evidence="6 7">
    <name type="scientific">Kitasatospora gansuensis</name>
    <dbReference type="NCBI Taxonomy" id="258050"/>
    <lineage>
        <taxon>Bacteria</taxon>
        <taxon>Bacillati</taxon>
        <taxon>Actinomycetota</taxon>
        <taxon>Actinomycetes</taxon>
        <taxon>Kitasatosporales</taxon>
        <taxon>Streptomycetaceae</taxon>
        <taxon>Kitasatospora</taxon>
    </lineage>
</organism>
<keyword evidence="3" id="KW-0804">Transcription</keyword>
<dbReference type="PRINTS" id="PR00455">
    <property type="entry name" value="HTHTETR"/>
</dbReference>
<keyword evidence="1" id="KW-0805">Transcription regulation</keyword>
<dbReference type="RefSeq" id="WP_184912455.1">
    <property type="nucleotide sequence ID" value="NZ_JACHJR010000001.1"/>
</dbReference>
<protein>
    <submittedName>
        <fullName evidence="6">AcrR family transcriptional regulator</fullName>
    </submittedName>
</protein>
<reference evidence="6 7" key="1">
    <citation type="submission" date="2020-08" db="EMBL/GenBank/DDBJ databases">
        <title>Sequencing the genomes of 1000 actinobacteria strains.</title>
        <authorList>
            <person name="Klenk H.-P."/>
        </authorList>
    </citation>
    <scope>NUCLEOTIDE SEQUENCE [LARGE SCALE GENOMIC DNA]</scope>
    <source>
        <strain evidence="6 7">DSM 44786</strain>
    </source>
</reference>
<dbReference type="InterPro" id="IPR001647">
    <property type="entry name" value="HTH_TetR"/>
</dbReference>
<evidence type="ECO:0000256" key="4">
    <source>
        <dbReference type="PROSITE-ProRule" id="PRU00335"/>
    </source>
</evidence>
<dbReference type="GO" id="GO:0003700">
    <property type="term" value="F:DNA-binding transcription factor activity"/>
    <property type="evidence" value="ECO:0007669"/>
    <property type="project" value="TreeGrafter"/>
</dbReference>
<feature type="DNA-binding region" description="H-T-H motif" evidence="4">
    <location>
        <begin position="30"/>
        <end position="49"/>
    </location>
</feature>
<dbReference type="PROSITE" id="PS50977">
    <property type="entry name" value="HTH_TETR_2"/>
    <property type="match status" value="1"/>
</dbReference>
<evidence type="ECO:0000256" key="3">
    <source>
        <dbReference type="ARBA" id="ARBA00023163"/>
    </source>
</evidence>
<dbReference type="PANTHER" id="PTHR30055">
    <property type="entry name" value="HTH-TYPE TRANSCRIPTIONAL REGULATOR RUTR"/>
    <property type="match status" value="1"/>
</dbReference>
<dbReference type="InterPro" id="IPR009057">
    <property type="entry name" value="Homeodomain-like_sf"/>
</dbReference>
<dbReference type="EMBL" id="JACHJR010000001">
    <property type="protein sequence ID" value="MBB4945810.1"/>
    <property type="molecule type" value="Genomic_DNA"/>
</dbReference>
<sequence length="195" mass="20931">MEKERRRLGPDDWAEAALTALGEGGLAAVAVEPVAARLGATKGSFYWHFTNRDALIGAALALWEERFTEATIAPLAAEPDPRTRLRRLFATVSAKAGQNAVTAHVVAAADHPAVGPVVRRVLQRRIDYVAGLFEEIGFPPAVALQRSVLAYTVYVGHDQLAARLPGLLPLGEGEQLADHLDAFLALLLTDAPDRP</sequence>
<evidence type="ECO:0000313" key="6">
    <source>
        <dbReference type="EMBL" id="MBB4945810.1"/>
    </source>
</evidence>
<proteinExistence type="predicted"/>
<dbReference type="PANTHER" id="PTHR30055:SF234">
    <property type="entry name" value="HTH-TYPE TRANSCRIPTIONAL REGULATOR BETI"/>
    <property type="match status" value="1"/>
</dbReference>
<dbReference type="InterPro" id="IPR050109">
    <property type="entry name" value="HTH-type_TetR-like_transc_reg"/>
</dbReference>
<evidence type="ECO:0000256" key="2">
    <source>
        <dbReference type="ARBA" id="ARBA00023125"/>
    </source>
</evidence>
<feature type="domain" description="HTH tetR-type" evidence="5">
    <location>
        <begin position="7"/>
        <end position="67"/>
    </location>
</feature>
<dbReference type="Gene3D" id="1.10.357.10">
    <property type="entry name" value="Tetracycline Repressor, domain 2"/>
    <property type="match status" value="1"/>
</dbReference>
<accession>A0A7W7WGN6</accession>
<dbReference type="Proteomes" id="UP000573327">
    <property type="component" value="Unassembled WGS sequence"/>
</dbReference>
<evidence type="ECO:0000313" key="7">
    <source>
        <dbReference type="Proteomes" id="UP000573327"/>
    </source>
</evidence>
<gene>
    <name evidence="6" type="ORF">F4556_001345</name>
</gene>
<keyword evidence="2 4" id="KW-0238">DNA-binding</keyword>
<dbReference type="Pfam" id="PF00440">
    <property type="entry name" value="TetR_N"/>
    <property type="match status" value="1"/>
</dbReference>
<evidence type="ECO:0000256" key="1">
    <source>
        <dbReference type="ARBA" id="ARBA00023015"/>
    </source>
</evidence>
<dbReference type="AlphaFoldDB" id="A0A7W7WGN6"/>
<dbReference type="GO" id="GO:0000976">
    <property type="term" value="F:transcription cis-regulatory region binding"/>
    <property type="evidence" value="ECO:0007669"/>
    <property type="project" value="TreeGrafter"/>
</dbReference>
<comment type="caution">
    <text evidence="6">The sequence shown here is derived from an EMBL/GenBank/DDBJ whole genome shotgun (WGS) entry which is preliminary data.</text>
</comment>
<dbReference type="SUPFAM" id="SSF46689">
    <property type="entry name" value="Homeodomain-like"/>
    <property type="match status" value="1"/>
</dbReference>
<name>A0A7W7WGN6_9ACTN</name>